<evidence type="ECO:0000256" key="1">
    <source>
        <dbReference type="ARBA" id="ARBA00004442"/>
    </source>
</evidence>
<dbReference type="AlphaFoldDB" id="A0A1M4WJL5"/>
<name>A0A1M4WJL5_9BACT</name>
<accession>A0A1M4WJL5</accession>
<reference evidence="9" key="1">
    <citation type="submission" date="2016-11" db="EMBL/GenBank/DDBJ databases">
        <authorList>
            <person name="Varghese N."/>
            <person name="Submissions S."/>
        </authorList>
    </citation>
    <scope>NUCLEOTIDE SEQUENCE [LARGE SCALE GENOMIC DNA]</scope>
    <source>
        <strain evidence="9">DSM 26910</strain>
    </source>
</reference>
<dbReference type="SUPFAM" id="SSF48452">
    <property type="entry name" value="TPR-like"/>
    <property type="match status" value="1"/>
</dbReference>
<comment type="subcellular location">
    <subcellularLocation>
        <location evidence="1">Cell outer membrane</location>
    </subcellularLocation>
</comment>
<evidence type="ECO:0000256" key="5">
    <source>
        <dbReference type="ARBA" id="ARBA00023237"/>
    </source>
</evidence>
<feature type="domain" description="SusD-like N-terminal" evidence="7">
    <location>
        <begin position="68"/>
        <end position="194"/>
    </location>
</feature>
<dbReference type="RefSeq" id="WP_072999675.1">
    <property type="nucleotide sequence ID" value="NZ_FQUM01000002.1"/>
</dbReference>
<dbReference type="Pfam" id="PF07980">
    <property type="entry name" value="SusD_RagB"/>
    <property type="match status" value="1"/>
</dbReference>
<dbReference type="Gene3D" id="1.25.40.390">
    <property type="match status" value="1"/>
</dbReference>
<dbReference type="InterPro" id="IPR012944">
    <property type="entry name" value="SusD_RagB_dom"/>
</dbReference>
<feature type="domain" description="RagB/SusD" evidence="6">
    <location>
        <begin position="316"/>
        <end position="586"/>
    </location>
</feature>
<dbReference type="STRING" id="1484053.SAMN05444274_102466"/>
<evidence type="ECO:0000256" key="3">
    <source>
        <dbReference type="ARBA" id="ARBA00022729"/>
    </source>
</evidence>
<proteinExistence type="inferred from homology"/>
<dbReference type="Pfam" id="PF14322">
    <property type="entry name" value="SusD-like_3"/>
    <property type="match status" value="1"/>
</dbReference>
<evidence type="ECO:0000313" key="9">
    <source>
        <dbReference type="Proteomes" id="UP000184164"/>
    </source>
</evidence>
<comment type="similarity">
    <text evidence="2">Belongs to the SusD family.</text>
</comment>
<gene>
    <name evidence="8" type="ORF">SAMN05444274_102466</name>
</gene>
<dbReference type="OrthoDB" id="691231at2"/>
<organism evidence="8 9">
    <name type="scientific">Mariniphaga anaerophila</name>
    <dbReference type="NCBI Taxonomy" id="1484053"/>
    <lineage>
        <taxon>Bacteria</taxon>
        <taxon>Pseudomonadati</taxon>
        <taxon>Bacteroidota</taxon>
        <taxon>Bacteroidia</taxon>
        <taxon>Marinilabiliales</taxon>
        <taxon>Prolixibacteraceae</taxon>
        <taxon>Mariniphaga</taxon>
    </lineage>
</organism>
<dbReference type="Proteomes" id="UP000184164">
    <property type="component" value="Unassembled WGS sequence"/>
</dbReference>
<keyword evidence="9" id="KW-1185">Reference proteome</keyword>
<evidence type="ECO:0000313" key="8">
    <source>
        <dbReference type="EMBL" id="SHE81394.1"/>
    </source>
</evidence>
<keyword evidence="5" id="KW-0998">Cell outer membrane</keyword>
<dbReference type="InterPro" id="IPR011990">
    <property type="entry name" value="TPR-like_helical_dom_sf"/>
</dbReference>
<dbReference type="EMBL" id="FQUM01000002">
    <property type="protein sequence ID" value="SHE81394.1"/>
    <property type="molecule type" value="Genomic_DNA"/>
</dbReference>
<dbReference type="InterPro" id="IPR033985">
    <property type="entry name" value="SusD-like_N"/>
</dbReference>
<protein>
    <submittedName>
        <fullName evidence="8">Starch-binding associating with outer membrane</fullName>
    </submittedName>
</protein>
<evidence type="ECO:0000256" key="2">
    <source>
        <dbReference type="ARBA" id="ARBA00006275"/>
    </source>
</evidence>
<keyword evidence="3" id="KW-0732">Signal</keyword>
<evidence type="ECO:0000259" key="6">
    <source>
        <dbReference type="Pfam" id="PF07980"/>
    </source>
</evidence>
<dbReference type="PROSITE" id="PS51257">
    <property type="entry name" value="PROKAR_LIPOPROTEIN"/>
    <property type="match status" value="1"/>
</dbReference>
<sequence>MREIIKYSLIILTAALLGSCTEIDIYEDGRISYDEIFQNDKKTAAYLNRCYAYIEPLGMQYSDHTMLAAFSDEAHDARDVLNGSASSWYQGRMTPYYNPIRNGWWEHYWAGIRHCNIFLDNIYTARINNEINRNSWKYQAYAIRAYYYLQLIKRFGGVPIATEPYPMNFDYSQVRKNSFADCAKQIFADCDSALTAKDNELGWIAGSAESDRGKFTKAVVHAIKSQTALYAASPLWSDGTITWADAAIITTEALEACVQNGYSLYKSYPGSTAGYSPYDVYFYTRSDVNGVSDKETIYETKNVQLAIFKYCGLPITSGSEKAGICPSQELIDSYETINGKAPILGYKDANHLEPVINPEATAYNENNPYANRDPRLKASVYYNGAPYRLDDANSRVWTYEGGNCEISKTKSLNTRTGYYLRKFSNYSSDKNTNKDGYFKVFRLAELYLNMAEAVNEAAAAQGNANVPKNAINAVNTVRNRVGMVSVPDNITCDEFRKKVRNERRVELAFEEHRFFDVRRWKILSQTDKVVTGMKAIKNDGKYTYERIVVDNDRKAYDDKYLIFPIPGDEVIRLKEYTGENFQNPGWN</sequence>
<keyword evidence="4" id="KW-0472">Membrane</keyword>
<dbReference type="GO" id="GO:0009279">
    <property type="term" value="C:cell outer membrane"/>
    <property type="evidence" value="ECO:0007669"/>
    <property type="project" value="UniProtKB-SubCell"/>
</dbReference>
<evidence type="ECO:0000256" key="4">
    <source>
        <dbReference type="ARBA" id="ARBA00023136"/>
    </source>
</evidence>
<evidence type="ECO:0000259" key="7">
    <source>
        <dbReference type="Pfam" id="PF14322"/>
    </source>
</evidence>